<accession>A0A8S3W8B2</accession>
<protein>
    <submittedName>
        <fullName evidence="1">(apollo) hypothetical protein</fullName>
    </submittedName>
</protein>
<evidence type="ECO:0000313" key="2">
    <source>
        <dbReference type="Proteomes" id="UP000691718"/>
    </source>
</evidence>
<dbReference type="AlphaFoldDB" id="A0A8S3W8B2"/>
<dbReference type="EMBL" id="CAJQZP010000212">
    <property type="protein sequence ID" value="CAG4946675.1"/>
    <property type="molecule type" value="Genomic_DNA"/>
</dbReference>
<name>A0A8S3W8B2_PARAO</name>
<keyword evidence="2" id="KW-1185">Reference proteome</keyword>
<reference evidence="1" key="1">
    <citation type="submission" date="2021-04" db="EMBL/GenBank/DDBJ databases">
        <authorList>
            <person name="Tunstrom K."/>
        </authorList>
    </citation>
    <scope>NUCLEOTIDE SEQUENCE</scope>
</reference>
<gene>
    <name evidence="1" type="ORF">PAPOLLO_LOCUS3417</name>
</gene>
<sequence>MWADYRNQKSKHVYDVRTLNNKLQQTGVSMSNVRNDLDTFEEPSEAMFEITYEYANIDLRFIQCSEWAD</sequence>
<comment type="caution">
    <text evidence="1">The sequence shown here is derived from an EMBL/GenBank/DDBJ whole genome shotgun (WGS) entry which is preliminary data.</text>
</comment>
<evidence type="ECO:0000313" key="1">
    <source>
        <dbReference type="EMBL" id="CAG4946675.1"/>
    </source>
</evidence>
<proteinExistence type="predicted"/>
<organism evidence="1 2">
    <name type="scientific">Parnassius apollo</name>
    <name type="common">Apollo butterfly</name>
    <name type="synonym">Papilio apollo</name>
    <dbReference type="NCBI Taxonomy" id="110799"/>
    <lineage>
        <taxon>Eukaryota</taxon>
        <taxon>Metazoa</taxon>
        <taxon>Ecdysozoa</taxon>
        <taxon>Arthropoda</taxon>
        <taxon>Hexapoda</taxon>
        <taxon>Insecta</taxon>
        <taxon>Pterygota</taxon>
        <taxon>Neoptera</taxon>
        <taxon>Endopterygota</taxon>
        <taxon>Lepidoptera</taxon>
        <taxon>Glossata</taxon>
        <taxon>Ditrysia</taxon>
        <taxon>Papilionoidea</taxon>
        <taxon>Papilionidae</taxon>
        <taxon>Parnassiinae</taxon>
        <taxon>Parnassini</taxon>
        <taxon>Parnassius</taxon>
        <taxon>Parnassius</taxon>
    </lineage>
</organism>
<dbReference type="Proteomes" id="UP000691718">
    <property type="component" value="Unassembled WGS sequence"/>
</dbReference>